<evidence type="ECO:0000313" key="12">
    <source>
        <dbReference type="EMBL" id="KAK9768356.1"/>
    </source>
</evidence>
<evidence type="ECO:0000256" key="8">
    <source>
        <dbReference type="ARBA" id="ARBA00022833"/>
    </source>
</evidence>
<dbReference type="PROSITE" id="PS50802">
    <property type="entry name" value="OTU"/>
    <property type="match status" value="1"/>
</dbReference>
<accession>A0ABR2X3Z6</accession>
<keyword evidence="6 9" id="KW-0378">Hydrolase</keyword>
<proteinExistence type="predicted"/>
<dbReference type="CDD" id="cd17059">
    <property type="entry name" value="Ubl_OTU1"/>
    <property type="match status" value="1"/>
</dbReference>
<evidence type="ECO:0000256" key="1">
    <source>
        <dbReference type="ARBA" id="ARBA00000707"/>
    </source>
</evidence>
<keyword evidence="13" id="KW-1185">Reference proteome</keyword>
<dbReference type="EC" id="3.4.19.12" evidence="9"/>
<evidence type="ECO:0000256" key="5">
    <source>
        <dbReference type="ARBA" id="ARBA00022786"/>
    </source>
</evidence>
<evidence type="ECO:0000256" key="4">
    <source>
        <dbReference type="ARBA" id="ARBA00022771"/>
    </source>
</evidence>
<dbReference type="InterPro" id="IPR029071">
    <property type="entry name" value="Ubiquitin-like_domsf"/>
</dbReference>
<evidence type="ECO:0000256" key="3">
    <source>
        <dbReference type="ARBA" id="ARBA00022723"/>
    </source>
</evidence>
<comment type="catalytic activity">
    <reaction evidence="1 9">
        <text>Thiol-dependent hydrolysis of ester, thioester, amide, peptide and isopeptide bonds formed by the C-terminal Gly of ubiquitin (a 76-residue protein attached to proteins as an intracellular targeting signal).</text>
        <dbReference type="EC" id="3.4.19.12"/>
    </reaction>
</comment>
<evidence type="ECO:0000256" key="9">
    <source>
        <dbReference type="RuleBase" id="RU367104"/>
    </source>
</evidence>
<dbReference type="CDD" id="cd22745">
    <property type="entry name" value="OTU_OTU1"/>
    <property type="match status" value="1"/>
</dbReference>
<keyword evidence="9" id="KW-0963">Cytoplasm</keyword>
<comment type="caution">
    <text evidence="12">The sequence shown here is derived from an EMBL/GenBank/DDBJ whole genome shotgun (WGS) entry which is preliminary data.</text>
</comment>
<evidence type="ECO:0000259" key="11">
    <source>
        <dbReference type="PROSITE" id="PS50802"/>
    </source>
</evidence>
<evidence type="ECO:0000256" key="7">
    <source>
        <dbReference type="ARBA" id="ARBA00022807"/>
    </source>
</evidence>
<feature type="domain" description="OTU" evidence="11">
    <location>
        <begin position="111"/>
        <end position="232"/>
    </location>
</feature>
<organism evidence="12 13">
    <name type="scientific">Basidiobolus ranarum</name>
    <dbReference type="NCBI Taxonomy" id="34480"/>
    <lineage>
        <taxon>Eukaryota</taxon>
        <taxon>Fungi</taxon>
        <taxon>Fungi incertae sedis</taxon>
        <taxon>Zoopagomycota</taxon>
        <taxon>Entomophthoromycotina</taxon>
        <taxon>Basidiobolomycetes</taxon>
        <taxon>Basidiobolales</taxon>
        <taxon>Basidiobolaceae</taxon>
        <taxon>Basidiobolus</taxon>
    </lineage>
</organism>
<keyword evidence="7 9" id="KW-0788">Thiol protease</keyword>
<dbReference type="Pfam" id="PF02338">
    <property type="entry name" value="OTU"/>
    <property type="match status" value="1"/>
</dbReference>
<sequence length="309" mass="34642">MRLRCRSKNGAFNLTEFTESSSFGELTTAISKLTDIPAENLEIKAGYPPKPLVGSETSELSTFGLFDGETITVSEKPNTTQGEKPAQTASETPFIPPEEVDDAVQVEDGYVIRREMKDDNSCLFRSVGYALERTAEVHQELRKLISDTILISPEEYSDAILGQSRESYCDWILRDSSWGGAIELSIFSEHYKVEICSIDIKSLRLDRFGEGKYDQRIFVLYSGIHYDVIAMTPQLFSSQEYDQTQFDVTDDGILAGCIELATKFNKKHAYTDLAGFTLRCSVCQTGLKGQKEAQAHAMQTGHSEFIEYH</sequence>
<comment type="subcellular location">
    <subcellularLocation>
        <location evidence="9">Cytoplasm</location>
    </subcellularLocation>
</comment>
<keyword evidence="8" id="KW-0862">Zinc</keyword>
<dbReference type="GO" id="GO:0008233">
    <property type="term" value="F:peptidase activity"/>
    <property type="evidence" value="ECO:0007669"/>
    <property type="project" value="UniProtKB-KW"/>
</dbReference>
<protein>
    <recommendedName>
        <fullName evidence="9">Ubiquitin thioesterase OTU</fullName>
        <ecNumber evidence="9">3.4.19.12</ecNumber>
    </recommendedName>
</protein>
<dbReference type="Pfam" id="PF24560">
    <property type="entry name" value="zf-C2H2_OTU1_C"/>
    <property type="match status" value="1"/>
</dbReference>
<dbReference type="InterPro" id="IPR057766">
    <property type="entry name" value="Znf-C2H2_OTU1-like_C"/>
</dbReference>
<dbReference type="InterPro" id="IPR038765">
    <property type="entry name" value="Papain-like_cys_pep_sf"/>
</dbReference>
<dbReference type="SUPFAM" id="SSF54236">
    <property type="entry name" value="Ubiquitin-like"/>
    <property type="match status" value="1"/>
</dbReference>
<dbReference type="GO" id="GO:0006508">
    <property type="term" value="P:proteolysis"/>
    <property type="evidence" value="ECO:0007669"/>
    <property type="project" value="UniProtKB-KW"/>
</dbReference>
<keyword evidence="4" id="KW-0863">Zinc-finger</keyword>
<dbReference type="Proteomes" id="UP001479436">
    <property type="component" value="Unassembled WGS sequence"/>
</dbReference>
<dbReference type="Pfam" id="PF21403">
    <property type="entry name" value="OTU1_UBXL"/>
    <property type="match status" value="1"/>
</dbReference>
<dbReference type="SUPFAM" id="SSF54001">
    <property type="entry name" value="Cysteine proteinases"/>
    <property type="match status" value="1"/>
</dbReference>
<reference evidence="12 13" key="1">
    <citation type="submission" date="2023-04" db="EMBL/GenBank/DDBJ databases">
        <title>Genome of Basidiobolus ranarum AG-B5.</title>
        <authorList>
            <person name="Stajich J.E."/>
            <person name="Carter-House D."/>
            <person name="Gryganskyi A."/>
        </authorList>
    </citation>
    <scope>NUCLEOTIDE SEQUENCE [LARGE SCALE GENOMIC DNA]</scope>
    <source>
        <strain evidence="12 13">AG-B5</strain>
    </source>
</reference>
<comment type="function">
    <text evidence="9">Hydrolase that can remove conjugated ubiquitin from proteins and may therefore play an important regulatory role at the level of protein turnover by preventing degradation.</text>
</comment>
<dbReference type="InterPro" id="IPR003323">
    <property type="entry name" value="OTU_dom"/>
</dbReference>
<name>A0ABR2X3Z6_9FUNG</name>
<keyword evidence="5 9" id="KW-0833">Ubl conjugation pathway</keyword>
<evidence type="ECO:0000256" key="10">
    <source>
        <dbReference type="SAM" id="MobiDB-lite"/>
    </source>
</evidence>
<keyword evidence="3" id="KW-0479">Metal-binding</keyword>
<gene>
    <name evidence="12" type="primary">OTU1</name>
    <name evidence="12" type="ORF">K7432_001084</name>
</gene>
<dbReference type="PANTHER" id="PTHR13312">
    <property type="entry name" value="HIV-INDUCED PROTEIN-7-LIKE PROTEASE"/>
    <property type="match status" value="1"/>
</dbReference>
<dbReference type="PANTHER" id="PTHR13312:SF0">
    <property type="entry name" value="UBIQUITIN THIOESTERASE OTU1"/>
    <property type="match status" value="1"/>
</dbReference>
<evidence type="ECO:0000256" key="6">
    <source>
        <dbReference type="ARBA" id="ARBA00022801"/>
    </source>
</evidence>
<dbReference type="EMBL" id="JASJQH010000022">
    <property type="protein sequence ID" value="KAK9768356.1"/>
    <property type="molecule type" value="Genomic_DNA"/>
</dbReference>
<dbReference type="Gene3D" id="3.90.70.80">
    <property type="match status" value="1"/>
</dbReference>
<feature type="compositionally biased region" description="Polar residues" evidence="10">
    <location>
        <begin position="72"/>
        <end position="91"/>
    </location>
</feature>
<feature type="region of interest" description="Disordered" evidence="10">
    <location>
        <begin position="72"/>
        <end position="94"/>
    </location>
</feature>
<keyword evidence="2 12" id="KW-0645">Protease</keyword>
<dbReference type="InterPro" id="IPR048857">
    <property type="entry name" value="OTU1_Ubl"/>
</dbReference>
<dbReference type="Gene3D" id="3.10.20.90">
    <property type="entry name" value="Phosphatidylinositol 3-kinase Catalytic Subunit, Chain A, domain 1"/>
    <property type="match status" value="1"/>
</dbReference>
<evidence type="ECO:0000313" key="13">
    <source>
        <dbReference type="Proteomes" id="UP001479436"/>
    </source>
</evidence>
<evidence type="ECO:0000256" key="2">
    <source>
        <dbReference type="ARBA" id="ARBA00022670"/>
    </source>
</evidence>